<keyword evidence="5" id="KW-0762">Sugar transport</keyword>
<evidence type="ECO:0000313" key="13">
    <source>
        <dbReference type="EnsemblProtists" id="EOD39599"/>
    </source>
</evidence>
<reference evidence="14" key="1">
    <citation type="journal article" date="2013" name="Nature">
        <title>Pan genome of the phytoplankton Emiliania underpins its global distribution.</title>
        <authorList>
            <person name="Read B.A."/>
            <person name="Kegel J."/>
            <person name="Klute M.J."/>
            <person name="Kuo A."/>
            <person name="Lefebvre S.C."/>
            <person name="Maumus F."/>
            <person name="Mayer C."/>
            <person name="Miller J."/>
            <person name="Monier A."/>
            <person name="Salamov A."/>
            <person name="Young J."/>
            <person name="Aguilar M."/>
            <person name="Claverie J.M."/>
            <person name="Frickenhaus S."/>
            <person name="Gonzalez K."/>
            <person name="Herman E.K."/>
            <person name="Lin Y.C."/>
            <person name="Napier J."/>
            <person name="Ogata H."/>
            <person name="Sarno A.F."/>
            <person name="Shmutz J."/>
            <person name="Schroeder D."/>
            <person name="de Vargas C."/>
            <person name="Verret F."/>
            <person name="von Dassow P."/>
            <person name="Valentin K."/>
            <person name="Van de Peer Y."/>
            <person name="Wheeler G."/>
            <person name="Dacks J.B."/>
            <person name="Delwiche C.F."/>
            <person name="Dyhrman S.T."/>
            <person name="Glockner G."/>
            <person name="John U."/>
            <person name="Richards T."/>
            <person name="Worden A.Z."/>
            <person name="Zhang X."/>
            <person name="Grigoriev I.V."/>
            <person name="Allen A.E."/>
            <person name="Bidle K."/>
            <person name="Borodovsky M."/>
            <person name="Bowler C."/>
            <person name="Brownlee C."/>
            <person name="Cock J.M."/>
            <person name="Elias M."/>
            <person name="Gladyshev V.N."/>
            <person name="Groth M."/>
            <person name="Guda C."/>
            <person name="Hadaegh A."/>
            <person name="Iglesias-Rodriguez M.D."/>
            <person name="Jenkins J."/>
            <person name="Jones B.M."/>
            <person name="Lawson T."/>
            <person name="Leese F."/>
            <person name="Lindquist E."/>
            <person name="Lobanov A."/>
            <person name="Lomsadze A."/>
            <person name="Malik S.B."/>
            <person name="Marsh M.E."/>
            <person name="Mackinder L."/>
            <person name="Mock T."/>
            <person name="Mueller-Roeber B."/>
            <person name="Pagarete A."/>
            <person name="Parker M."/>
            <person name="Probert I."/>
            <person name="Quesneville H."/>
            <person name="Raines C."/>
            <person name="Rensing S.A."/>
            <person name="Riano-Pachon D.M."/>
            <person name="Richier S."/>
            <person name="Rokitta S."/>
            <person name="Shiraiwa Y."/>
            <person name="Soanes D.M."/>
            <person name="van der Giezen M."/>
            <person name="Wahlund T.M."/>
            <person name="Williams B."/>
            <person name="Wilson W."/>
            <person name="Wolfe G."/>
            <person name="Wurch L.L."/>
        </authorList>
    </citation>
    <scope>NUCLEOTIDE SEQUENCE</scope>
</reference>
<dbReference type="EnsemblProtists" id="EOD37210">
    <property type="protein sequence ID" value="EOD37210"/>
    <property type="gene ID" value="EMIHUDRAFT_460515"/>
</dbReference>
<dbReference type="EnsemblProtists" id="EOD39599">
    <property type="protein sequence ID" value="EOD39599"/>
    <property type="gene ID" value="EMIHUDRAFT_448890"/>
</dbReference>
<dbReference type="SUPFAM" id="SSF103473">
    <property type="entry name" value="MFS general substrate transporter"/>
    <property type="match status" value="1"/>
</dbReference>
<dbReference type="NCBIfam" id="TIGR00879">
    <property type="entry name" value="SP"/>
    <property type="match status" value="1"/>
</dbReference>
<keyword evidence="7 10" id="KW-1133">Transmembrane helix</keyword>
<evidence type="ECO:0000256" key="9">
    <source>
        <dbReference type="RuleBase" id="RU003346"/>
    </source>
</evidence>
<dbReference type="PROSITE" id="PS00217">
    <property type="entry name" value="SUGAR_TRANSPORT_2"/>
    <property type="match status" value="1"/>
</dbReference>
<accession>A0A0D3KV14</accession>
<feature type="transmembrane region" description="Helical" evidence="10">
    <location>
        <begin position="138"/>
        <end position="157"/>
    </location>
</feature>
<comment type="similarity">
    <text evidence="2 9">Belongs to the major facilitator superfamily. Sugar transporter (TC 2.A.1.1) family.</text>
</comment>
<feature type="transmembrane region" description="Helical" evidence="10">
    <location>
        <begin position="378"/>
        <end position="399"/>
    </location>
</feature>
<dbReference type="InterPro" id="IPR036259">
    <property type="entry name" value="MFS_trans_sf"/>
</dbReference>
<feature type="transmembrane region" description="Helical" evidence="10">
    <location>
        <begin position="411"/>
        <end position="438"/>
    </location>
</feature>
<evidence type="ECO:0000256" key="3">
    <source>
        <dbReference type="ARBA" id="ARBA00022448"/>
    </source>
</evidence>
<evidence type="ECO:0000256" key="4">
    <source>
        <dbReference type="ARBA" id="ARBA00022475"/>
    </source>
</evidence>
<dbReference type="RefSeq" id="XP_005792028.1">
    <property type="nucleotide sequence ID" value="XM_005791971.1"/>
</dbReference>
<dbReference type="PRINTS" id="PR00171">
    <property type="entry name" value="SUGRTRNSPORT"/>
</dbReference>
<dbReference type="PANTHER" id="PTHR48020:SF12">
    <property type="entry name" value="PROTON MYO-INOSITOL COTRANSPORTER"/>
    <property type="match status" value="1"/>
</dbReference>
<dbReference type="GO" id="GO:0005886">
    <property type="term" value="C:plasma membrane"/>
    <property type="evidence" value="ECO:0007669"/>
    <property type="project" value="UniProtKB-SubCell"/>
</dbReference>
<feature type="transmembrane region" description="Helical" evidence="10">
    <location>
        <begin position="111"/>
        <end position="132"/>
    </location>
</feature>
<dbReference type="OMA" id="QLMGWLT"/>
<dbReference type="Pfam" id="PF00083">
    <property type="entry name" value="Sugar_tr"/>
    <property type="match status" value="1"/>
</dbReference>
<dbReference type="FunFam" id="1.20.1250.20:FF:000218">
    <property type="entry name" value="facilitated trehalose transporter Tret1"/>
    <property type="match status" value="1"/>
</dbReference>
<sequence length="565" mass="59395">MAQRLLFCCVATAAAASVTRPAASTPHLLRLRGGAKPPALPKAVSAKPPAVPKTVTKLREKLSFAGAPPFVLACAVFAAMDSLLLGYDIGCVSGILLFVQEEFSLSSAQAERFAAAMNSAAIAGALVSGWVADTFGRKPALFMSSCAFAVGSTLMALAGSYEHLVRCRWLQGFGVGAGLLISPMFIAEVAPKQFRGALVTLGEVSLSFGVLLAFLLNYLLSGVPNQWRWMIFLGAAPDILLALRMLFLPESPRFLIGKGKVDKARAVQRRILRPAPEAEADAQLDEMVRDMATEEEGTWLDLLRPPTSTAVVVGTVLAVLQHAVGIESIIYYSTKIFQQAGFESKSAAIGGTVAMGLVKLLFETHSLLNLDHAGRRPLLLLGAVGLTASLLGLGLSMQLKLAGGVAGPSPATAGICVSLAAYMAFHALSYGPITWLVLAEILPNKVRGKAMGIATMANRLTSFLVASSFLTMSERLQWSGSFYLYAAVAAASFVFYALFVPETSGLTLEQISPIFADPASLVRQNAADLRRRATAVLTRDNLIAAATAAALFGCIAVGLGTAAGS</sequence>
<evidence type="ECO:0000256" key="2">
    <source>
        <dbReference type="ARBA" id="ARBA00010992"/>
    </source>
</evidence>
<dbReference type="GeneID" id="17282483"/>
<dbReference type="PaxDb" id="2903-EOD37210"/>
<evidence type="ECO:0000259" key="12">
    <source>
        <dbReference type="PROSITE" id="PS50850"/>
    </source>
</evidence>
<proteinExistence type="inferred from homology"/>
<dbReference type="Proteomes" id="UP000013827">
    <property type="component" value="Unassembled WGS sequence"/>
</dbReference>
<keyword evidence="4" id="KW-1003">Cell membrane</keyword>
<reference evidence="13" key="2">
    <citation type="submission" date="2024-10" db="UniProtKB">
        <authorList>
            <consortium name="EnsemblProtists"/>
        </authorList>
    </citation>
    <scope>IDENTIFICATION</scope>
</reference>
<dbReference type="HOGENOM" id="CLU_001265_30_5_1"/>
<evidence type="ECO:0000256" key="6">
    <source>
        <dbReference type="ARBA" id="ARBA00022692"/>
    </source>
</evidence>
<dbReference type="PANTHER" id="PTHR48020">
    <property type="entry name" value="PROTON MYO-INOSITOL COTRANSPORTER"/>
    <property type="match status" value="1"/>
</dbReference>
<feature type="transmembrane region" description="Helical" evidence="10">
    <location>
        <begin position="227"/>
        <end position="247"/>
    </location>
</feature>
<comment type="subcellular location">
    <subcellularLocation>
        <location evidence="1">Cell membrane</location>
        <topology evidence="1">Multi-pass membrane protein</topology>
    </subcellularLocation>
</comment>
<protein>
    <recommendedName>
        <fullName evidence="12">Major facilitator superfamily (MFS) profile domain-containing protein</fullName>
    </recommendedName>
</protein>
<feature type="transmembrane region" description="Helical" evidence="10">
    <location>
        <begin position="310"/>
        <end position="332"/>
    </location>
</feature>
<dbReference type="InterPro" id="IPR003663">
    <property type="entry name" value="Sugar/inositol_transpt"/>
</dbReference>
<dbReference type="KEGG" id="ehx:EMIHUDRAFT_460515"/>
<keyword evidence="11" id="KW-0732">Signal</keyword>
<dbReference type="InterPro" id="IPR020846">
    <property type="entry name" value="MFS_dom"/>
</dbReference>
<feature type="transmembrane region" description="Helical" evidence="10">
    <location>
        <begin position="169"/>
        <end position="186"/>
    </location>
</feature>
<feature type="transmembrane region" description="Helical" evidence="10">
    <location>
        <begin position="541"/>
        <end position="563"/>
    </location>
</feature>
<evidence type="ECO:0000256" key="1">
    <source>
        <dbReference type="ARBA" id="ARBA00004651"/>
    </source>
</evidence>
<dbReference type="InterPro" id="IPR005829">
    <property type="entry name" value="Sugar_transporter_CS"/>
</dbReference>
<keyword evidence="6 10" id="KW-0812">Transmembrane</keyword>
<dbReference type="InterPro" id="IPR050814">
    <property type="entry name" value="Myo-inositol_Transporter"/>
</dbReference>
<evidence type="ECO:0000313" key="14">
    <source>
        <dbReference type="Proteomes" id="UP000013827"/>
    </source>
</evidence>
<evidence type="ECO:0000256" key="8">
    <source>
        <dbReference type="ARBA" id="ARBA00023136"/>
    </source>
</evidence>
<evidence type="ECO:0000256" key="10">
    <source>
        <dbReference type="SAM" id="Phobius"/>
    </source>
</evidence>
<dbReference type="eggNOG" id="KOG0254">
    <property type="taxonomic scope" value="Eukaryota"/>
</dbReference>
<keyword evidence="3 9" id="KW-0813">Transport</keyword>
<feature type="transmembrane region" description="Helical" evidence="10">
    <location>
        <begin position="198"/>
        <end position="220"/>
    </location>
</feature>
<dbReference type="GO" id="GO:0022857">
    <property type="term" value="F:transmembrane transporter activity"/>
    <property type="evidence" value="ECO:0007669"/>
    <property type="project" value="InterPro"/>
</dbReference>
<feature type="transmembrane region" description="Helical" evidence="10">
    <location>
        <begin position="482"/>
        <end position="500"/>
    </location>
</feature>
<feature type="domain" description="Major facilitator superfamily (MFS) profile" evidence="12">
    <location>
        <begin position="74"/>
        <end position="504"/>
    </location>
</feature>
<dbReference type="STRING" id="2903.R1G1B7"/>
<dbReference type="InterPro" id="IPR005828">
    <property type="entry name" value="MFS_sugar_transport-like"/>
</dbReference>
<feature type="signal peptide" evidence="11">
    <location>
        <begin position="1"/>
        <end position="16"/>
    </location>
</feature>
<dbReference type="Gene3D" id="1.20.1250.20">
    <property type="entry name" value="MFS general substrate transporter like domains"/>
    <property type="match status" value="1"/>
</dbReference>
<dbReference type="PROSITE" id="PS50850">
    <property type="entry name" value="MFS"/>
    <property type="match status" value="1"/>
</dbReference>
<dbReference type="RefSeq" id="XP_005789639.1">
    <property type="nucleotide sequence ID" value="XM_005789582.1"/>
</dbReference>
<dbReference type="AlphaFoldDB" id="A0A0D3KV14"/>
<feature type="chain" id="PRO_5044053692" description="Major facilitator superfamily (MFS) profile domain-containing protein" evidence="11">
    <location>
        <begin position="17"/>
        <end position="565"/>
    </location>
</feature>
<feature type="transmembrane region" description="Helical" evidence="10">
    <location>
        <begin position="70"/>
        <end position="99"/>
    </location>
</feature>
<keyword evidence="8 10" id="KW-0472">Membrane</keyword>
<evidence type="ECO:0000256" key="5">
    <source>
        <dbReference type="ARBA" id="ARBA00022597"/>
    </source>
</evidence>
<evidence type="ECO:0000256" key="7">
    <source>
        <dbReference type="ARBA" id="ARBA00022989"/>
    </source>
</evidence>
<organism evidence="13 14">
    <name type="scientific">Emiliania huxleyi (strain CCMP1516)</name>
    <dbReference type="NCBI Taxonomy" id="280463"/>
    <lineage>
        <taxon>Eukaryota</taxon>
        <taxon>Haptista</taxon>
        <taxon>Haptophyta</taxon>
        <taxon>Prymnesiophyceae</taxon>
        <taxon>Isochrysidales</taxon>
        <taxon>Noelaerhabdaceae</taxon>
        <taxon>Emiliania</taxon>
    </lineage>
</organism>
<dbReference type="PROSITE" id="PS00216">
    <property type="entry name" value="SUGAR_TRANSPORT_1"/>
    <property type="match status" value="1"/>
</dbReference>
<dbReference type="GeneID" id="17284870"/>
<name>A0A0D3KV14_EMIH1</name>
<keyword evidence="14" id="KW-1185">Reference proteome</keyword>
<evidence type="ECO:0000256" key="11">
    <source>
        <dbReference type="SAM" id="SignalP"/>
    </source>
</evidence>
<dbReference type="KEGG" id="ehx:EMIHUDRAFT_448890"/>